<organism evidence="1 2">
    <name type="scientific">Neofusicoccum parvum</name>
    <dbReference type="NCBI Taxonomy" id="310453"/>
    <lineage>
        <taxon>Eukaryota</taxon>
        <taxon>Fungi</taxon>
        <taxon>Dikarya</taxon>
        <taxon>Ascomycota</taxon>
        <taxon>Pezizomycotina</taxon>
        <taxon>Dothideomycetes</taxon>
        <taxon>Dothideomycetes incertae sedis</taxon>
        <taxon>Botryosphaeriales</taxon>
        <taxon>Botryosphaeriaceae</taxon>
        <taxon>Neofusicoccum</taxon>
    </lineage>
</organism>
<comment type="caution">
    <text evidence="1">The sequence shown here is derived from an EMBL/GenBank/DDBJ whole genome shotgun (WGS) entry which is preliminary data.</text>
</comment>
<dbReference type="Proteomes" id="UP001165186">
    <property type="component" value="Unassembled WGS sequence"/>
</dbReference>
<dbReference type="EMBL" id="BSXG01000176">
    <property type="protein sequence ID" value="GME51549.1"/>
    <property type="molecule type" value="Genomic_DNA"/>
</dbReference>
<gene>
    <name evidence="1" type="primary">g6565</name>
    <name evidence="1" type="ORF">NpPPO83_00006565</name>
</gene>
<evidence type="ECO:0000313" key="1">
    <source>
        <dbReference type="EMBL" id="GME51549.1"/>
    </source>
</evidence>
<proteinExistence type="predicted"/>
<evidence type="ECO:0000313" key="2">
    <source>
        <dbReference type="Proteomes" id="UP001165186"/>
    </source>
</evidence>
<keyword evidence="2" id="KW-1185">Reference proteome</keyword>
<sequence length="137" mass="15117">MSRASEVDAWLQYFVLACRRQSCASPMCRLPLPPASPANAAAWPTVASAPTTTAEKTPRPRRPSIRLRRRQPGPGPGIHVARLRTGTRLQPTQNNKPISGAHHRVTSFHSRSSTPSHQAPRPSRAQSNRTLIPFTSW</sequence>
<reference evidence="1" key="1">
    <citation type="submission" date="2024-09" db="EMBL/GenBank/DDBJ databases">
        <title>Draft Genome Sequences of Neofusicoccum parvum.</title>
        <authorList>
            <person name="Ashida A."/>
            <person name="Camagna M."/>
            <person name="Tanaka A."/>
            <person name="Takemoto D."/>
        </authorList>
    </citation>
    <scope>NUCLEOTIDE SEQUENCE</scope>
    <source>
        <strain evidence="1">PPO83</strain>
    </source>
</reference>
<name>A0ACB5SPM1_9PEZI</name>
<protein>
    <submittedName>
        <fullName evidence="1">Uncharacterized protein</fullName>
    </submittedName>
</protein>
<accession>A0ACB5SPM1</accession>